<protein>
    <submittedName>
        <fullName evidence="3">Peptidase</fullName>
    </submittedName>
</protein>
<evidence type="ECO:0000256" key="1">
    <source>
        <dbReference type="PROSITE-ProRule" id="PRU01379"/>
    </source>
</evidence>
<keyword evidence="4" id="KW-1185">Reference proteome</keyword>
<dbReference type="Proteomes" id="UP001157353">
    <property type="component" value="Unassembled WGS sequence"/>
</dbReference>
<organism evidence="3 4">
    <name type="scientific">Psychromonas marina</name>
    <dbReference type="NCBI Taxonomy" id="88364"/>
    <lineage>
        <taxon>Bacteria</taxon>
        <taxon>Pseudomonadati</taxon>
        <taxon>Pseudomonadota</taxon>
        <taxon>Gammaproteobacteria</taxon>
        <taxon>Alteromonadales</taxon>
        <taxon>Psychromonadaceae</taxon>
        <taxon>Psychromonas</taxon>
    </lineage>
</organism>
<dbReference type="SUPFAM" id="SSF53187">
    <property type="entry name" value="Zn-dependent exopeptidases"/>
    <property type="match status" value="1"/>
</dbReference>
<dbReference type="CDD" id="cd06231">
    <property type="entry name" value="M14_REP34-like"/>
    <property type="match status" value="1"/>
</dbReference>
<dbReference type="InterPro" id="IPR000834">
    <property type="entry name" value="Peptidase_M14"/>
</dbReference>
<evidence type="ECO:0000313" key="4">
    <source>
        <dbReference type="Proteomes" id="UP001157353"/>
    </source>
</evidence>
<comment type="caution">
    <text evidence="1">Lacks conserved residue(s) required for the propagation of feature annotation.</text>
</comment>
<comment type="similarity">
    <text evidence="1">Belongs to the peptidase M14 family.</text>
</comment>
<reference evidence="4" key="1">
    <citation type="journal article" date="2019" name="Int. J. Syst. Evol. Microbiol.">
        <title>The Global Catalogue of Microorganisms (GCM) 10K type strain sequencing project: providing services to taxonomists for standard genome sequencing and annotation.</title>
        <authorList>
            <consortium name="The Broad Institute Genomics Platform"/>
            <consortium name="The Broad Institute Genome Sequencing Center for Infectious Disease"/>
            <person name="Wu L."/>
            <person name="Ma J."/>
        </authorList>
    </citation>
    <scope>NUCLEOTIDE SEQUENCE [LARGE SCALE GENOMIC DNA]</scope>
    <source>
        <strain evidence="4">NBRC 103166</strain>
    </source>
</reference>
<proteinExistence type="inferred from homology"/>
<comment type="caution">
    <text evidence="3">The sequence shown here is derived from an EMBL/GenBank/DDBJ whole genome shotgun (WGS) entry which is preliminary data.</text>
</comment>
<dbReference type="PROSITE" id="PS52035">
    <property type="entry name" value="PEPTIDASE_M14"/>
    <property type="match status" value="1"/>
</dbReference>
<feature type="domain" description="Peptidase M14" evidence="2">
    <location>
        <begin position="30"/>
        <end position="306"/>
    </location>
</feature>
<dbReference type="EMBL" id="BSPQ01000021">
    <property type="protein sequence ID" value="GLS92411.1"/>
    <property type="molecule type" value="Genomic_DNA"/>
</dbReference>
<gene>
    <name evidence="3" type="ORF">GCM10007916_34820</name>
</gene>
<evidence type="ECO:0000313" key="3">
    <source>
        <dbReference type="EMBL" id="GLS92411.1"/>
    </source>
</evidence>
<name>A0ABQ6E4U8_9GAMM</name>
<dbReference type="Gene3D" id="3.40.630.10">
    <property type="entry name" value="Zn peptidases"/>
    <property type="match status" value="1"/>
</dbReference>
<evidence type="ECO:0000259" key="2">
    <source>
        <dbReference type="PROSITE" id="PS52035"/>
    </source>
</evidence>
<dbReference type="Pfam" id="PF00246">
    <property type="entry name" value="Peptidase_M14"/>
    <property type="match status" value="1"/>
</dbReference>
<accession>A0ABQ6E4U8</accession>
<sequence length="309" mass="34555">MKKLLDYPIGTPGKKWGAAEKVAWRAQQQIKRSYKDEVHSEFDTVAEHFELIQYGALSYAPNDYPLFLFKSKLWQEERPTVLVTGGVHGYETSGVHGAIRFAKTVEANLLSQFNFIIAPCVSPWGYETINRWNPNAMDPNRSFYEGSTAEESTALMAVISSLDLEFIAHIDLHETTDTDNSEFRPALLARDAIQDKYTDIPDGFYLVGDSTKPQDAFQKAIIEKVQQVTHIAPADENQEIIGSPITQFGVINYAARELGLCMGLTDAAYVTTTEVYPDSPRVDGENCINAQVAVINAALEYLMKFVLKK</sequence>
<dbReference type="RefSeq" id="WP_284205512.1">
    <property type="nucleotide sequence ID" value="NZ_BSPQ01000021.1"/>
</dbReference>